<keyword evidence="2" id="KW-1185">Reference proteome</keyword>
<comment type="caution">
    <text evidence="1">The sequence shown here is derived from an EMBL/GenBank/DDBJ whole genome shotgun (WGS) entry which is preliminary data.</text>
</comment>
<proteinExistence type="predicted"/>
<sequence length="75" mass="8218">MKGNGFSPNAISYETIVGALLARNENEQAKRLLREMISQELPERGNKDFESVEAILERSFSLLKGPGAVVEAILA</sequence>
<gene>
    <name evidence="1" type="ORF">PIB30_043581</name>
</gene>
<evidence type="ECO:0008006" key="3">
    <source>
        <dbReference type="Google" id="ProtNLM"/>
    </source>
</evidence>
<organism evidence="1 2">
    <name type="scientific">Stylosanthes scabra</name>
    <dbReference type="NCBI Taxonomy" id="79078"/>
    <lineage>
        <taxon>Eukaryota</taxon>
        <taxon>Viridiplantae</taxon>
        <taxon>Streptophyta</taxon>
        <taxon>Embryophyta</taxon>
        <taxon>Tracheophyta</taxon>
        <taxon>Spermatophyta</taxon>
        <taxon>Magnoliopsida</taxon>
        <taxon>eudicotyledons</taxon>
        <taxon>Gunneridae</taxon>
        <taxon>Pentapetalae</taxon>
        <taxon>rosids</taxon>
        <taxon>fabids</taxon>
        <taxon>Fabales</taxon>
        <taxon>Fabaceae</taxon>
        <taxon>Papilionoideae</taxon>
        <taxon>50 kb inversion clade</taxon>
        <taxon>dalbergioids sensu lato</taxon>
        <taxon>Dalbergieae</taxon>
        <taxon>Pterocarpus clade</taxon>
        <taxon>Stylosanthes</taxon>
    </lineage>
</organism>
<evidence type="ECO:0000313" key="1">
    <source>
        <dbReference type="EMBL" id="MED6122829.1"/>
    </source>
</evidence>
<dbReference type="Proteomes" id="UP001341840">
    <property type="component" value="Unassembled WGS sequence"/>
</dbReference>
<accession>A0ABU6RFL5</accession>
<dbReference type="InterPro" id="IPR011990">
    <property type="entry name" value="TPR-like_helical_dom_sf"/>
</dbReference>
<protein>
    <recommendedName>
        <fullName evidence="3">Pentatricopeptide repeat-containing protein</fullName>
    </recommendedName>
</protein>
<evidence type="ECO:0000313" key="2">
    <source>
        <dbReference type="Proteomes" id="UP001341840"/>
    </source>
</evidence>
<dbReference type="EMBL" id="JASCZI010030463">
    <property type="protein sequence ID" value="MED6122829.1"/>
    <property type="molecule type" value="Genomic_DNA"/>
</dbReference>
<dbReference type="Gene3D" id="1.25.40.10">
    <property type="entry name" value="Tetratricopeptide repeat domain"/>
    <property type="match status" value="1"/>
</dbReference>
<reference evidence="1 2" key="1">
    <citation type="journal article" date="2023" name="Plants (Basel)">
        <title>Bridging the Gap: Combining Genomics and Transcriptomics Approaches to Understand Stylosanthes scabra, an Orphan Legume from the Brazilian Caatinga.</title>
        <authorList>
            <person name="Ferreira-Neto J.R.C."/>
            <person name="da Silva M.D."/>
            <person name="Binneck E."/>
            <person name="de Melo N.F."/>
            <person name="da Silva R.H."/>
            <person name="de Melo A.L.T.M."/>
            <person name="Pandolfi V."/>
            <person name="Bustamante F.O."/>
            <person name="Brasileiro-Vidal A.C."/>
            <person name="Benko-Iseppon A.M."/>
        </authorList>
    </citation>
    <scope>NUCLEOTIDE SEQUENCE [LARGE SCALE GENOMIC DNA]</scope>
    <source>
        <tissue evidence="1">Leaves</tissue>
    </source>
</reference>
<name>A0ABU6RFL5_9FABA</name>